<dbReference type="RefSeq" id="WP_283172385.1">
    <property type="nucleotide sequence ID" value="NZ_JAPNOA010000015.1"/>
</dbReference>
<evidence type="ECO:0000256" key="1">
    <source>
        <dbReference type="SAM" id="MobiDB-lite"/>
    </source>
</evidence>
<organism evidence="3 4">
    <name type="scientific">Parathalassolituus penaei</name>
    <dbReference type="NCBI Taxonomy" id="2997323"/>
    <lineage>
        <taxon>Bacteria</taxon>
        <taxon>Pseudomonadati</taxon>
        <taxon>Pseudomonadota</taxon>
        <taxon>Gammaproteobacteria</taxon>
        <taxon>Oceanospirillales</taxon>
        <taxon>Oceanospirillaceae</taxon>
        <taxon>Parathalassolituus</taxon>
    </lineage>
</organism>
<reference evidence="3" key="1">
    <citation type="submission" date="2022-11" db="EMBL/GenBank/DDBJ databases">
        <title>Parathalassolutuus dongxingensis gen. nov., sp. nov., a novel member of family Oceanospirillaceae isolated from a coastal shrimp pond in Guangxi, China.</title>
        <authorList>
            <person name="Chen H."/>
        </authorList>
    </citation>
    <scope>NUCLEOTIDE SEQUENCE</scope>
    <source>
        <strain evidence="3">G-43</strain>
    </source>
</reference>
<dbReference type="InterPro" id="IPR002686">
    <property type="entry name" value="Transposase_17"/>
</dbReference>
<evidence type="ECO:0000259" key="2">
    <source>
        <dbReference type="SMART" id="SM01321"/>
    </source>
</evidence>
<feature type="region of interest" description="Disordered" evidence="1">
    <location>
        <begin position="195"/>
        <end position="236"/>
    </location>
</feature>
<evidence type="ECO:0000313" key="3">
    <source>
        <dbReference type="EMBL" id="MCY0964167.1"/>
    </source>
</evidence>
<gene>
    <name evidence="3" type="ORF">OUO13_03130</name>
</gene>
<keyword evidence="4" id="KW-1185">Reference proteome</keyword>
<dbReference type="Gene3D" id="3.30.70.1290">
    <property type="entry name" value="Transposase IS200-like"/>
    <property type="match status" value="1"/>
</dbReference>
<sequence length="332" mass="37797">MPKPRKQQVSVEATPYYHCVSRCVRRAFLCGTDSVSGQSYEHRRGWLEERILALPQIFAIQVAAYAVMSNHYHVVLFVDSDQASGWSKIDVVLRWHQLFNGNVLSQRFVREEPLSEAEQNRLHILIDEWRARLCDISWFMRVLNEAIAREANAEDECSGRFWEGRFKSQALLDEAALITCMAYVDLNPVRAAMADTPETSEHTSIKQRIEHSRTTQKTNPVTAQTPLLLPFTGNPRQDSPNGIPMLLSDYLALVDETGRMIRNNKRGAIDNKLAPILSRIGLDSQQWLTMAQQFENCFSTFVSNETRVRQACEQLGYKRPTGVGQAKRLLAG</sequence>
<protein>
    <submittedName>
        <fullName evidence="3">Transposase</fullName>
    </submittedName>
</protein>
<dbReference type="GO" id="GO:0004803">
    <property type="term" value="F:transposase activity"/>
    <property type="evidence" value="ECO:0007669"/>
    <property type="project" value="InterPro"/>
</dbReference>
<feature type="domain" description="Transposase IS200-like" evidence="2">
    <location>
        <begin position="12"/>
        <end position="187"/>
    </location>
</feature>
<dbReference type="Proteomes" id="UP001150830">
    <property type="component" value="Unassembled WGS sequence"/>
</dbReference>
<proteinExistence type="predicted"/>
<dbReference type="PANTHER" id="PTHR34322:SF2">
    <property type="entry name" value="TRANSPOSASE IS200-LIKE DOMAIN-CONTAINING PROTEIN"/>
    <property type="match status" value="1"/>
</dbReference>
<dbReference type="GO" id="GO:0006313">
    <property type="term" value="P:DNA transposition"/>
    <property type="evidence" value="ECO:0007669"/>
    <property type="project" value="InterPro"/>
</dbReference>
<dbReference type="AlphaFoldDB" id="A0A9X3EAX6"/>
<dbReference type="GO" id="GO:0003677">
    <property type="term" value="F:DNA binding"/>
    <property type="evidence" value="ECO:0007669"/>
    <property type="project" value="InterPro"/>
</dbReference>
<feature type="compositionally biased region" description="Basic and acidic residues" evidence="1">
    <location>
        <begin position="199"/>
        <end position="213"/>
    </location>
</feature>
<name>A0A9X3EAX6_9GAMM</name>
<dbReference type="EMBL" id="JAPNOA010000015">
    <property type="protein sequence ID" value="MCY0964167.1"/>
    <property type="molecule type" value="Genomic_DNA"/>
</dbReference>
<feature type="compositionally biased region" description="Polar residues" evidence="1">
    <location>
        <begin position="215"/>
        <end position="225"/>
    </location>
</feature>
<comment type="caution">
    <text evidence="3">The sequence shown here is derived from an EMBL/GenBank/DDBJ whole genome shotgun (WGS) entry which is preliminary data.</text>
</comment>
<dbReference type="SMART" id="SM01321">
    <property type="entry name" value="Y1_Tnp"/>
    <property type="match status" value="1"/>
</dbReference>
<dbReference type="InterPro" id="IPR036515">
    <property type="entry name" value="Transposase_17_sf"/>
</dbReference>
<accession>A0A9X3EAX6</accession>
<dbReference type="PANTHER" id="PTHR34322">
    <property type="entry name" value="TRANSPOSASE, Y1_TNP DOMAIN-CONTAINING"/>
    <property type="match status" value="1"/>
</dbReference>
<dbReference type="SUPFAM" id="SSF143422">
    <property type="entry name" value="Transposase IS200-like"/>
    <property type="match status" value="1"/>
</dbReference>
<evidence type="ECO:0000313" key="4">
    <source>
        <dbReference type="Proteomes" id="UP001150830"/>
    </source>
</evidence>